<organism evidence="1 2">
    <name type="scientific">Fusarium oxysporum NRRL 32931</name>
    <dbReference type="NCBI Taxonomy" id="660029"/>
    <lineage>
        <taxon>Eukaryota</taxon>
        <taxon>Fungi</taxon>
        <taxon>Dikarya</taxon>
        <taxon>Ascomycota</taxon>
        <taxon>Pezizomycotina</taxon>
        <taxon>Sordariomycetes</taxon>
        <taxon>Hypocreomycetidae</taxon>
        <taxon>Hypocreales</taxon>
        <taxon>Nectriaceae</taxon>
        <taxon>Fusarium</taxon>
        <taxon>Fusarium oxysporum species complex</taxon>
    </lineage>
</organism>
<evidence type="ECO:0000313" key="2">
    <source>
        <dbReference type="Proteomes" id="UP000030753"/>
    </source>
</evidence>
<dbReference type="EMBL" id="JH717845">
    <property type="protein sequence ID" value="EWY85975.1"/>
    <property type="molecule type" value="Genomic_DNA"/>
</dbReference>
<dbReference type="Proteomes" id="UP000030753">
    <property type="component" value="Unassembled WGS sequence"/>
</dbReference>
<protein>
    <submittedName>
        <fullName evidence="1">Uncharacterized protein</fullName>
    </submittedName>
</protein>
<proteinExistence type="predicted"/>
<gene>
    <name evidence="1" type="ORF">FOYG_10639</name>
</gene>
<evidence type="ECO:0000313" key="1">
    <source>
        <dbReference type="EMBL" id="EWY85975.1"/>
    </source>
</evidence>
<dbReference type="AlphaFoldDB" id="W9HYB0"/>
<reference evidence="1 2" key="1">
    <citation type="submission" date="2011-06" db="EMBL/GenBank/DDBJ databases">
        <title>The Genome Sequence of Fusarium oxysporum FOSC 3-a.</title>
        <authorList>
            <consortium name="The Broad Institute Genome Sequencing Platform"/>
            <person name="Ma L.-J."/>
            <person name="Gale L.R."/>
            <person name="Schwartz D.C."/>
            <person name="Zhou S."/>
            <person name="Corby-Kistler H."/>
            <person name="Young S.K."/>
            <person name="Zeng Q."/>
            <person name="Gargeya S."/>
            <person name="Fitzgerald M."/>
            <person name="Haas B."/>
            <person name="Abouelleil A."/>
            <person name="Alvarado L."/>
            <person name="Arachchi H.M."/>
            <person name="Berlin A."/>
            <person name="Brown A."/>
            <person name="Chapman S.B."/>
            <person name="Chen Z."/>
            <person name="Dunbar C."/>
            <person name="Freedman E."/>
            <person name="Gearin G."/>
            <person name="Gellesch M."/>
            <person name="Goldberg J."/>
            <person name="Griggs A."/>
            <person name="Gujja S."/>
            <person name="Heiman D."/>
            <person name="Howarth C."/>
            <person name="Larson L."/>
            <person name="Lui A."/>
            <person name="MacDonald P.J.P."/>
            <person name="Mehta T."/>
            <person name="Montmayeur A."/>
            <person name="Murphy C."/>
            <person name="Neiman D."/>
            <person name="Pearson M."/>
            <person name="Priest M."/>
            <person name="Roberts A."/>
            <person name="Saif S."/>
            <person name="Shea T."/>
            <person name="Shenoy N."/>
            <person name="Sisk P."/>
            <person name="Stolte C."/>
            <person name="Sykes S."/>
            <person name="Wortman J."/>
            <person name="Nusbaum C."/>
            <person name="Birren B."/>
        </authorList>
    </citation>
    <scope>NUCLEOTIDE SEQUENCE [LARGE SCALE GENOMIC DNA]</scope>
    <source>
        <strain evidence="2">FOSC 3-a</strain>
    </source>
</reference>
<dbReference type="HOGENOM" id="CLU_3125057_0_0_1"/>
<accession>W9HYB0</accession>
<sequence length="50" mass="6011">MRSMSAFALTFCIMTSMPLRMRRRSLPLTPLLSLCLGRWRYFELRTKELE</sequence>
<name>W9HYB0_FUSOX</name>